<organism evidence="1 2">
    <name type="scientific">Ascaris lumbricoides</name>
    <name type="common">Giant roundworm</name>
    <dbReference type="NCBI Taxonomy" id="6252"/>
    <lineage>
        <taxon>Eukaryota</taxon>
        <taxon>Metazoa</taxon>
        <taxon>Ecdysozoa</taxon>
        <taxon>Nematoda</taxon>
        <taxon>Chromadorea</taxon>
        <taxon>Rhabditida</taxon>
        <taxon>Spirurina</taxon>
        <taxon>Ascaridomorpha</taxon>
        <taxon>Ascaridoidea</taxon>
        <taxon>Ascarididae</taxon>
        <taxon>Ascaris</taxon>
    </lineage>
</organism>
<dbReference type="WBParaSite" id="ALUE_0001526701-mRNA-1">
    <property type="protein sequence ID" value="ALUE_0001526701-mRNA-1"/>
    <property type="gene ID" value="ALUE_0001526701"/>
</dbReference>
<dbReference type="AlphaFoldDB" id="A0A0M3IBV7"/>
<reference evidence="2" key="1">
    <citation type="submission" date="2017-02" db="UniProtKB">
        <authorList>
            <consortium name="WormBaseParasite"/>
        </authorList>
    </citation>
    <scope>IDENTIFICATION</scope>
</reference>
<sequence length="67" mass="7212">MDAPCISISDSLPKSLDTSTCPQTKLIGLQGLSGHNNHHSTKVWNILVEAEFDDELSALMLDLTDGS</sequence>
<accession>A0A0M3IBV7</accession>
<dbReference type="Proteomes" id="UP000036681">
    <property type="component" value="Unplaced"/>
</dbReference>
<evidence type="ECO:0000313" key="1">
    <source>
        <dbReference type="Proteomes" id="UP000036681"/>
    </source>
</evidence>
<proteinExistence type="predicted"/>
<protein>
    <submittedName>
        <fullName evidence="2">Ovule protein</fullName>
    </submittedName>
</protein>
<keyword evidence="1" id="KW-1185">Reference proteome</keyword>
<evidence type="ECO:0000313" key="2">
    <source>
        <dbReference type="WBParaSite" id="ALUE_0001526701-mRNA-1"/>
    </source>
</evidence>
<name>A0A0M3IBV7_ASCLU</name>